<feature type="domain" description="Apple" evidence="3">
    <location>
        <begin position="255"/>
        <end position="323"/>
    </location>
</feature>
<dbReference type="Gene3D" id="3.50.4.10">
    <property type="entry name" value="Hepatocyte Growth Factor"/>
    <property type="match status" value="1"/>
</dbReference>
<evidence type="ECO:0000259" key="3">
    <source>
        <dbReference type="SMART" id="SM00223"/>
    </source>
</evidence>
<keyword evidence="2" id="KW-1015">Disulfide bond</keyword>
<dbReference type="EMBL" id="VZDO01000009">
    <property type="protein sequence ID" value="KAB0679705.1"/>
    <property type="molecule type" value="Genomic_DNA"/>
</dbReference>
<dbReference type="InterPro" id="IPR018247">
    <property type="entry name" value="EF_Hand_1_Ca_BS"/>
</dbReference>
<dbReference type="InterPro" id="IPR029030">
    <property type="entry name" value="Caspase-like_dom_sf"/>
</dbReference>
<proteinExistence type="predicted"/>
<dbReference type="Pfam" id="PF00656">
    <property type="entry name" value="Peptidase_C14"/>
    <property type="match status" value="1"/>
</dbReference>
<dbReference type="GO" id="GO:0004197">
    <property type="term" value="F:cysteine-type endopeptidase activity"/>
    <property type="evidence" value="ECO:0007669"/>
    <property type="project" value="InterPro"/>
</dbReference>
<reference evidence="4 5" key="1">
    <citation type="submission" date="2019-09" db="EMBL/GenBank/DDBJ databases">
        <title>YIM 132180 draft genome.</title>
        <authorList>
            <person name="Zhang K."/>
        </authorList>
    </citation>
    <scope>NUCLEOTIDE SEQUENCE [LARGE SCALE GENOMIC DNA]</scope>
    <source>
        <strain evidence="4 5">YIM 132180</strain>
    </source>
</reference>
<gene>
    <name evidence="4" type="ORF">F6X38_12025</name>
</gene>
<name>A0A7V7TWK1_9HYPH</name>
<comment type="caution">
    <text evidence="4">The sequence shown here is derived from an EMBL/GenBank/DDBJ whole genome shotgun (WGS) entry which is preliminary data.</text>
</comment>
<sequence>MEREIAERGSGVPAASPPDVVTIAKAKAALAQLGYYSGPEDGRSDPAFVAALAAWASDRDWTAPDTLRKAHVTDMEGEVGRLAASGVTLVGTGWAADRRSSGSTVCTGNRSGEATCLHLACGPEGGLALEFDPSDGDGPIPAKARLAADDGAGTDVPLEGRPGRVILTGKGSQPVLERLSKGRVLHVRVADVAVAFTLAGFGPERRRMEARCDAPSPKPASGEGGFAGRAARLPDELVDRSRLVDAEKWAYLDDTDLGGADIRGGLTDPSLRGIDEADCLAMCRETVGCRAFTFNRNGRVCFLKSEKGRDKTFPGARSGVLQTRSLAVPPPTRGPEPVVDANVGWRDADRLAPFQARVRQSARKLGNACEAERATLRSLAGALEWTLSKTSGFRVGEQASLQWSNNELADRIPVWLVLEADQPVRFAGKGSFALGPDAPNPFAIGTGLGHTRALVALATRGAGSQGSVKFAPLRSGPLDVSVSLVGYLRACEEELTLKATRETLDVAPAPAEIVLNTAEARTAFTLGIDVPAVSRRILLNDRRFLLLDATTGTEIAERAGTELRVSPTHRFVAVDNDGRTEIVDTIDGRTTATLNAGKLYWALGDSVVVTTRAPWAKVDVASTFGDHLRLAEQLTGAACCLAEPGETRISIDLENSTYAILGELGYRIGSLQNADFASVENSGGGYLSNGGGTAASHLRTLATLGMVSPVSLSRDFDAAGGFVDGEATDAVDTSGSEVPHPPAFEDRLRGSLAKVGLTVKTLGDTEQMAGDLRLADTVNSVPLSRALPEQLLRLGVTLDPMADGDVLLEPETKGETDHTHAMELPARLERSAPAMGRLEREAKAAGWRFRWSLPEEDDGLLADCGHVLLGDAGDTGNVGESFGPRDVVEVSRVATRRGAVWVARASCTAGATFGSLRPHAAFYVMDIGSAKSMKGSDAMVDGSEFFENNAHRLWYDHPFRIKANDDLLLTYAPGNGVITVRQRATRSMLWIGENLPNGDLLVDAWLTGDRRHAVQLNSDGNFYVHDLMKAGAVILSGRIVDDEVAVWTSDFRYDATAEAAALIDLKFPGRDEQFSLDRFGAALRVPDLTRAALEGSVPSAKEGDLGVPPSLAGEIALDSDGKVRANLRYEAGEVVRLSVLQDGVSTGTFESDRLNGTVTFERLKDTRLVSIVAFDARGLASLPVSVDLGPSPTRRATTRVLSIGVNTYQGAGLRSLNYALRDAGRVQELLSVRNDGEPPFAVETAPKDRRASPDAIVEATRRLLDGLEPGDHAVIFLAGHGLQDAKGRFYFGTSLTDPADLEGTALAFERLERLFQSTDARITIFLDACHSGAAGTGAFATNDDLAGNFARSRSNVTVLAAAKGRQESEGSREVGGLFTDAIAAVLGAERDRYDRNRNGRIEASELYRGVKARVVRASGGRQTPWMVGSRMVGDYALF</sequence>
<dbReference type="SUPFAM" id="SSF52129">
    <property type="entry name" value="Caspase-like"/>
    <property type="match status" value="1"/>
</dbReference>
<dbReference type="Gene3D" id="3.40.50.1460">
    <property type="match status" value="1"/>
</dbReference>
<dbReference type="PROSITE" id="PS00018">
    <property type="entry name" value="EF_HAND_1"/>
    <property type="match status" value="1"/>
</dbReference>
<protein>
    <submittedName>
        <fullName evidence="4">Peptidase C14 caspase catalytic subunit p20</fullName>
    </submittedName>
</protein>
<dbReference type="SMART" id="SM00223">
    <property type="entry name" value="APPLE"/>
    <property type="match status" value="1"/>
</dbReference>
<dbReference type="InterPro" id="IPR003609">
    <property type="entry name" value="Pan_app"/>
</dbReference>
<organism evidence="4 5">
    <name type="scientific">Plantimonas leprariae</name>
    <dbReference type="NCBI Taxonomy" id="2615207"/>
    <lineage>
        <taxon>Bacteria</taxon>
        <taxon>Pseudomonadati</taxon>
        <taxon>Pseudomonadota</taxon>
        <taxon>Alphaproteobacteria</taxon>
        <taxon>Hyphomicrobiales</taxon>
        <taxon>Aurantimonadaceae</taxon>
        <taxon>Plantimonas</taxon>
    </lineage>
</organism>
<dbReference type="Proteomes" id="UP000432089">
    <property type="component" value="Unassembled WGS sequence"/>
</dbReference>
<dbReference type="GO" id="GO:0006508">
    <property type="term" value="P:proteolysis"/>
    <property type="evidence" value="ECO:0007669"/>
    <property type="project" value="InterPro"/>
</dbReference>
<evidence type="ECO:0000313" key="4">
    <source>
        <dbReference type="EMBL" id="KAB0679705.1"/>
    </source>
</evidence>
<dbReference type="InterPro" id="IPR000177">
    <property type="entry name" value="Apple"/>
</dbReference>
<keyword evidence="1" id="KW-0677">Repeat</keyword>
<dbReference type="CDD" id="cd01100">
    <property type="entry name" value="APPLE_Factor_XI_like"/>
    <property type="match status" value="1"/>
</dbReference>
<dbReference type="GO" id="GO:0005576">
    <property type="term" value="C:extracellular region"/>
    <property type="evidence" value="ECO:0007669"/>
    <property type="project" value="InterPro"/>
</dbReference>
<dbReference type="InterPro" id="IPR011600">
    <property type="entry name" value="Pept_C14_caspase"/>
</dbReference>
<evidence type="ECO:0000256" key="1">
    <source>
        <dbReference type="ARBA" id="ARBA00022737"/>
    </source>
</evidence>
<evidence type="ECO:0000313" key="5">
    <source>
        <dbReference type="Proteomes" id="UP000432089"/>
    </source>
</evidence>
<dbReference type="Pfam" id="PF00024">
    <property type="entry name" value="PAN_1"/>
    <property type="match status" value="1"/>
</dbReference>
<keyword evidence="5" id="KW-1185">Reference proteome</keyword>
<accession>A0A7V7TWK1</accession>
<evidence type="ECO:0000256" key="2">
    <source>
        <dbReference type="ARBA" id="ARBA00023157"/>
    </source>
</evidence>
<dbReference type="SUPFAM" id="SSF57414">
    <property type="entry name" value="Hairpin loop containing domain-like"/>
    <property type="match status" value="1"/>
</dbReference>